<protein>
    <submittedName>
        <fullName evidence="5">Glycerate kinase</fullName>
    </submittedName>
</protein>
<dbReference type="SUPFAM" id="SSF110738">
    <property type="entry name" value="Glycerate kinase I"/>
    <property type="match status" value="1"/>
</dbReference>
<evidence type="ECO:0000256" key="2">
    <source>
        <dbReference type="ARBA" id="ARBA00022679"/>
    </source>
</evidence>
<proteinExistence type="inferred from homology"/>
<dbReference type="GO" id="GO:0031388">
    <property type="term" value="P:organic acid phosphorylation"/>
    <property type="evidence" value="ECO:0007669"/>
    <property type="project" value="UniProtKB-UniRule"/>
</dbReference>
<accession>A0A9D9D9D3</accession>
<keyword evidence="2 4" id="KW-0808">Transferase</keyword>
<evidence type="ECO:0000256" key="4">
    <source>
        <dbReference type="PIRNR" id="PIRNR006078"/>
    </source>
</evidence>
<dbReference type="GO" id="GO:0008887">
    <property type="term" value="F:glycerate kinase activity"/>
    <property type="evidence" value="ECO:0007669"/>
    <property type="project" value="UniProtKB-UniRule"/>
</dbReference>
<organism evidence="5 6">
    <name type="scientific">Candidatus Avisuccinivibrio stercorigallinarum</name>
    <dbReference type="NCBI Taxonomy" id="2840704"/>
    <lineage>
        <taxon>Bacteria</taxon>
        <taxon>Pseudomonadati</taxon>
        <taxon>Pseudomonadota</taxon>
        <taxon>Gammaproteobacteria</taxon>
        <taxon>Aeromonadales</taxon>
        <taxon>Succinivibrionaceae</taxon>
        <taxon>Succinivibrionaceae incertae sedis</taxon>
        <taxon>Candidatus Avisuccinivibrio</taxon>
    </lineage>
</organism>
<comment type="caution">
    <text evidence="5">The sequence shown here is derived from an EMBL/GenBank/DDBJ whole genome shotgun (WGS) entry which is preliminary data.</text>
</comment>
<dbReference type="Pfam" id="PF02595">
    <property type="entry name" value="Gly_kinase"/>
    <property type="match status" value="1"/>
</dbReference>
<dbReference type="PANTHER" id="PTHR21599:SF0">
    <property type="entry name" value="GLYCERATE KINASE"/>
    <property type="match status" value="1"/>
</dbReference>
<dbReference type="EMBL" id="JADINH010000081">
    <property type="protein sequence ID" value="MBO8415496.1"/>
    <property type="molecule type" value="Genomic_DNA"/>
</dbReference>
<dbReference type="Proteomes" id="UP000823631">
    <property type="component" value="Unassembled WGS sequence"/>
</dbReference>
<dbReference type="InterPro" id="IPR004381">
    <property type="entry name" value="Glycerate_kinase"/>
</dbReference>
<dbReference type="AlphaFoldDB" id="A0A9D9D9D3"/>
<evidence type="ECO:0000256" key="3">
    <source>
        <dbReference type="ARBA" id="ARBA00022777"/>
    </source>
</evidence>
<gene>
    <name evidence="5" type="ORF">IAB19_03830</name>
</gene>
<evidence type="ECO:0000313" key="6">
    <source>
        <dbReference type="Proteomes" id="UP000823631"/>
    </source>
</evidence>
<dbReference type="Gene3D" id="3.40.50.10350">
    <property type="entry name" value="Glycerate kinase, domain 1"/>
    <property type="match status" value="1"/>
</dbReference>
<evidence type="ECO:0000256" key="1">
    <source>
        <dbReference type="ARBA" id="ARBA00006284"/>
    </source>
</evidence>
<dbReference type="PANTHER" id="PTHR21599">
    <property type="entry name" value="GLYCERATE KINASE"/>
    <property type="match status" value="1"/>
</dbReference>
<evidence type="ECO:0000313" key="5">
    <source>
        <dbReference type="EMBL" id="MBO8415496.1"/>
    </source>
</evidence>
<name>A0A9D9D9D3_9GAMM</name>
<sequence length="386" mass="39908">MPAFLFMPDSFKGTLSALKICQILEDCAQQIFPQALTRSIPAADGGEGSCEAFLLAAGSDGERRVSTVCGPYGRSAPPVSAQWALFNQGQSAMIETASCAGLPLAGPRPNPKLTTTYGVGELIAKALDTGTVKEIILGLGGSATNDGGCGMAAALGVRFSDHAGRSFVPTGGTLRQIEHIDLSGIDQRLLQVQVSAMCDIDNPLYGPNGAACIFGPQKGADAQMVQELDAGLRHLACVIERELGLQVSDIPGAGAAGGLGAGCIAFLHAGLKPGIDCLLDAVQFEQAARKASCIITGEGCLDGQSLQGKVVLGIARRAKAAGCPVVALVGGVRDEEIAPAYQEGLNAVFTINRLPLDFEKSRERSAQNLRAAALDLFALMKLCGLK</sequence>
<reference evidence="5" key="2">
    <citation type="journal article" date="2021" name="PeerJ">
        <title>Extensive microbial diversity within the chicken gut microbiome revealed by metagenomics and culture.</title>
        <authorList>
            <person name="Gilroy R."/>
            <person name="Ravi A."/>
            <person name="Getino M."/>
            <person name="Pursley I."/>
            <person name="Horton D.L."/>
            <person name="Alikhan N.F."/>
            <person name="Baker D."/>
            <person name="Gharbi K."/>
            <person name="Hall N."/>
            <person name="Watson M."/>
            <person name="Adriaenssens E.M."/>
            <person name="Foster-Nyarko E."/>
            <person name="Jarju S."/>
            <person name="Secka A."/>
            <person name="Antonio M."/>
            <person name="Oren A."/>
            <person name="Chaudhuri R.R."/>
            <person name="La Ragione R."/>
            <person name="Hildebrand F."/>
            <person name="Pallen M.J."/>
        </authorList>
    </citation>
    <scope>NUCLEOTIDE SEQUENCE</scope>
    <source>
        <strain evidence="5">17213</strain>
    </source>
</reference>
<comment type="similarity">
    <text evidence="1 4">Belongs to the glycerate kinase type-1 family.</text>
</comment>
<dbReference type="Gene3D" id="3.90.1510.10">
    <property type="entry name" value="Glycerate kinase, domain 2"/>
    <property type="match status" value="1"/>
</dbReference>
<keyword evidence="3 4" id="KW-0418">Kinase</keyword>
<dbReference type="InterPro" id="IPR036129">
    <property type="entry name" value="Glycerate_kinase_sf"/>
</dbReference>
<dbReference type="InterPro" id="IPR018197">
    <property type="entry name" value="Glycerate_kinase_RE-like"/>
</dbReference>
<reference evidence="5" key="1">
    <citation type="submission" date="2020-10" db="EMBL/GenBank/DDBJ databases">
        <authorList>
            <person name="Gilroy R."/>
        </authorList>
    </citation>
    <scope>NUCLEOTIDE SEQUENCE</scope>
    <source>
        <strain evidence="5">17213</strain>
    </source>
</reference>
<dbReference type="NCBIfam" id="TIGR00045">
    <property type="entry name" value="glycerate kinase"/>
    <property type="match status" value="1"/>
</dbReference>
<dbReference type="PIRSF" id="PIRSF006078">
    <property type="entry name" value="GlxK"/>
    <property type="match status" value="1"/>
</dbReference>
<dbReference type="InterPro" id="IPR018193">
    <property type="entry name" value="Glyc_kinase_flavodox-like_fold"/>
</dbReference>